<reference evidence="1 2" key="1">
    <citation type="submission" date="2015-05" db="EMBL/GenBank/DDBJ databases">
        <title>A genomic and transcriptomic approach to investigate the blue pigment phenotype in Pseudomonas fluorescens.</title>
        <authorList>
            <person name="Andreani N.A."/>
            <person name="Cardazzo B."/>
        </authorList>
    </citation>
    <scope>NUCLEOTIDE SEQUENCE [LARGE SCALE GENOMIC DNA]</scope>
    <source>
        <strain evidence="1 2">Ps_22</strain>
    </source>
</reference>
<dbReference type="AlphaFoldDB" id="A0A109LFN7"/>
<proteinExistence type="predicted"/>
<gene>
    <name evidence="1" type="ORF">PFLmoz3_03505</name>
</gene>
<evidence type="ECO:0000313" key="1">
    <source>
        <dbReference type="EMBL" id="KWV86768.1"/>
    </source>
</evidence>
<sequence length="561" mass="61679">MLQSHLAGTFFNRHAVITVEALHVAQPARQQEVKQRPQFAQVIFQRRAAQAQALAGIQLACGLGCLAGRILDVLRFIQDQDVQGQGGELFNVLGQQGVGGQQQVVVIQVGEMFLTSCAIKCLHSQLRGEVRGFIQPVRDQAGGHHDHAGPIKAPCVFFGEDVRQGLQGFAQAHVIREYPAHLELAQRLHPAQTFQLVGAQGRIQAFGRHAGEILDIAQALGEVADLLAAFPLQRQVFQRVEAYGVGLGQAQRGGAGFLQVKLAEGCQHRLQAAVGQRHLQRAVAVGQAGDVHQDQLFIAAPRQFLRVEDLGMRAHQVQQDRQQAQAFAVDDDAQLQIEPIAFRPFIDCGIPVIDGAQVKAEVFIDLQFPALGTQGRRHIEGEVQPGTVIDHLEQLAGTFRQGLALARGDLEAKQAQVFAIGLLLLGLALDPQALRLLAHNDVGIFLPADIVAQVVERQRRTVLDIALHLAVARLERAEFHAGQPQAWHRLHVVHHHLWQDNAVIEHGLEFFQQLRILGRCRVGQGFLNLEQHRRDVFAVGVHRARAAAVHQDQQALGRFAQ</sequence>
<dbReference type="EMBL" id="LCYA01000087">
    <property type="protein sequence ID" value="KWV86768.1"/>
    <property type="molecule type" value="Genomic_DNA"/>
</dbReference>
<name>A0A109LFN7_PSEFL</name>
<organism evidence="1 2">
    <name type="scientific">Pseudomonas fluorescens</name>
    <dbReference type="NCBI Taxonomy" id="294"/>
    <lineage>
        <taxon>Bacteria</taxon>
        <taxon>Pseudomonadati</taxon>
        <taxon>Pseudomonadota</taxon>
        <taxon>Gammaproteobacteria</taxon>
        <taxon>Pseudomonadales</taxon>
        <taxon>Pseudomonadaceae</taxon>
        <taxon>Pseudomonas</taxon>
    </lineage>
</organism>
<evidence type="ECO:0000313" key="2">
    <source>
        <dbReference type="Proteomes" id="UP000061348"/>
    </source>
</evidence>
<comment type="caution">
    <text evidence="1">The sequence shown here is derived from an EMBL/GenBank/DDBJ whole genome shotgun (WGS) entry which is preliminary data.</text>
</comment>
<protein>
    <submittedName>
        <fullName evidence="1">Uncharacterized protein</fullName>
    </submittedName>
</protein>
<accession>A0A109LFN7</accession>
<dbReference type="Proteomes" id="UP000061348">
    <property type="component" value="Unassembled WGS sequence"/>
</dbReference>